<dbReference type="RefSeq" id="WP_380750552.1">
    <property type="nucleotide sequence ID" value="NZ_JBHSRF010000012.1"/>
</dbReference>
<keyword evidence="3" id="KW-0001">2Fe-2S</keyword>
<accession>A0ABW1NEU7</accession>
<protein>
    <submittedName>
        <fullName evidence="9">Glycosyltransferase family 9 protein</fullName>
    </submittedName>
</protein>
<dbReference type="PANTHER" id="PTHR30160:SF1">
    <property type="entry name" value="LIPOPOLYSACCHARIDE 1,2-N-ACETYLGLUCOSAMINETRANSFERASE-RELATED"/>
    <property type="match status" value="1"/>
</dbReference>
<dbReference type="InterPro" id="IPR042216">
    <property type="entry name" value="MitoNEET_CISD"/>
</dbReference>
<proteinExistence type="predicted"/>
<evidence type="ECO:0000256" key="7">
    <source>
        <dbReference type="SAM" id="MobiDB-lite"/>
    </source>
</evidence>
<dbReference type="InterPro" id="IPR051199">
    <property type="entry name" value="LPS_LOS_Heptosyltrfase"/>
</dbReference>
<keyword evidence="1" id="KW-0328">Glycosyltransferase</keyword>
<gene>
    <name evidence="9" type="ORF">ACFP1K_11705</name>
</gene>
<dbReference type="Pfam" id="PF01075">
    <property type="entry name" value="Glyco_transf_9"/>
    <property type="match status" value="1"/>
</dbReference>
<feature type="compositionally biased region" description="Basic and acidic residues" evidence="7">
    <location>
        <begin position="313"/>
        <end position="335"/>
    </location>
</feature>
<sequence>MEHRPVLVALRGLGMGGLLTAVPALRGLRRAYPGHRILLAAPAALSGLLPLMDAVDALLDVSGPGPVPYDRPDIAVNLHGGGPRSTLALLRTRPGRLLTHAHPGVPHAGGPPWDPEPDEVTRWCALLGWYGVPADPADLSLPVPPATAAGHVIVHPGAASPARRWPPERFAQVVAALGRAGHRVLLTGGPAERALALRVAALARASGSPVAEVAAGRTDVAALAELVGAARLVVCGDTGVAHLATALGTPSVVLFGPASPARGGRPRRDRHIALWAGRTGDPHGLVPDPGLLEIGVPEVLEAVLTLLAADAGRAGDGDGARPETRDGPGARREEADGPVTVTLCEDGPLLVRGPFTIVTQDGRTVDQGRAAVALCRCGRSAIKPFCDGSHKTTGFRAPGAPGEGT</sequence>
<evidence type="ECO:0000313" key="10">
    <source>
        <dbReference type="Proteomes" id="UP001596137"/>
    </source>
</evidence>
<comment type="caution">
    <text evidence="9">The sequence shown here is derived from an EMBL/GenBank/DDBJ whole genome shotgun (WGS) entry which is preliminary data.</text>
</comment>
<dbReference type="Pfam" id="PF09360">
    <property type="entry name" value="zf-CDGSH"/>
    <property type="match status" value="1"/>
</dbReference>
<dbReference type="Gene3D" id="3.40.50.2000">
    <property type="entry name" value="Glycogen Phosphorylase B"/>
    <property type="match status" value="2"/>
</dbReference>
<dbReference type="CDD" id="cd03789">
    <property type="entry name" value="GT9_LPS_heptosyltransferase"/>
    <property type="match status" value="1"/>
</dbReference>
<dbReference type="Gene3D" id="3.40.5.90">
    <property type="entry name" value="CDGSH iron-sulfur domain, mitoNEET-type"/>
    <property type="match status" value="1"/>
</dbReference>
<evidence type="ECO:0000259" key="8">
    <source>
        <dbReference type="SMART" id="SM00704"/>
    </source>
</evidence>
<evidence type="ECO:0000313" key="9">
    <source>
        <dbReference type="EMBL" id="MFC6081823.1"/>
    </source>
</evidence>
<dbReference type="SMART" id="SM00704">
    <property type="entry name" value="ZnF_CDGSH"/>
    <property type="match status" value="1"/>
</dbReference>
<dbReference type="Proteomes" id="UP001596137">
    <property type="component" value="Unassembled WGS sequence"/>
</dbReference>
<dbReference type="InterPro" id="IPR002201">
    <property type="entry name" value="Glyco_trans_9"/>
</dbReference>
<evidence type="ECO:0000256" key="2">
    <source>
        <dbReference type="ARBA" id="ARBA00022679"/>
    </source>
</evidence>
<organism evidence="9 10">
    <name type="scientific">Sphaerisporangium aureirubrum</name>
    <dbReference type="NCBI Taxonomy" id="1544736"/>
    <lineage>
        <taxon>Bacteria</taxon>
        <taxon>Bacillati</taxon>
        <taxon>Actinomycetota</taxon>
        <taxon>Actinomycetes</taxon>
        <taxon>Streptosporangiales</taxon>
        <taxon>Streptosporangiaceae</taxon>
        <taxon>Sphaerisporangium</taxon>
    </lineage>
</organism>
<name>A0ABW1NEU7_9ACTN</name>
<dbReference type="PANTHER" id="PTHR30160">
    <property type="entry name" value="TETRAACYLDISACCHARIDE 4'-KINASE-RELATED"/>
    <property type="match status" value="1"/>
</dbReference>
<evidence type="ECO:0000256" key="5">
    <source>
        <dbReference type="ARBA" id="ARBA00023004"/>
    </source>
</evidence>
<dbReference type="InterPro" id="IPR018967">
    <property type="entry name" value="FeS-contain_CDGSH-typ"/>
</dbReference>
<dbReference type="EMBL" id="JBHSRF010000012">
    <property type="protein sequence ID" value="MFC6081823.1"/>
    <property type="molecule type" value="Genomic_DNA"/>
</dbReference>
<keyword evidence="6" id="KW-0411">Iron-sulfur</keyword>
<evidence type="ECO:0000256" key="1">
    <source>
        <dbReference type="ARBA" id="ARBA00022676"/>
    </source>
</evidence>
<keyword evidence="5" id="KW-0408">Iron</keyword>
<evidence type="ECO:0000256" key="4">
    <source>
        <dbReference type="ARBA" id="ARBA00022723"/>
    </source>
</evidence>
<evidence type="ECO:0000256" key="6">
    <source>
        <dbReference type="ARBA" id="ARBA00023014"/>
    </source>
</evidence>
<feature type="region of interest" description="Disordered" evidence="7">
    <location>
        <begin position="313"/>
        <end position="336"/>
    </location>
</feature>
<keyword evidence="2" id="KW-0808">Transferase</keyword>
<feature type="domain" description="Iron-binding zinc finger CDGSH type" evidence="8">
    <location>
        <begin position="352"/>
        <end position="396"/>
    </location>
</feature>
<reference evidence="10" key="1">
    <citation type="journal article" date="2019" name="Int. J. Syst. Evol. Microbiol.">
        <title>The Global Catalogue of Microorganisms (GCM) 10K type strain sequencing project: providing services to taxonomists for standard genome sequencing and annotation.</title>
        <authorList>
            <consortium name="The Broad Institute Genomics Platform"/>
            <consortium name="The Broad Institute Genome Sequencing Center for Infectious Disease"/>
            <person name="Wu L."/>
            <person name="Ma J."/>
        </authorList>
    </citation>
    <scope>NUCLEOTIDE SEQUENCE [LARGE SCALE GENOMIC DNA]</scope>
    <source>
        <strain evidence="10">JCM 30346</strain>
    </source>
</reference>
<dbReference type="SUPFAM" id="SSF53756">
    <property type="entry name" value="UDP-Glycosyltransferase/glycogen phosphorylase"/>
    <property type="match status" value="1"/>
</dbReference>
<evidence type="ECO:0000256" key="3">
    <source>
        <dbReference type="ARBA" id="ARBA00022714"/>
    </source>
</evidence>
<keyword evidence="10" id="KW-1185">Reference proteome</keyword>
<keyword evidence="4" id="KW-0479">Metal-binding</keyword>